<accession>A0AAJ5WH53</accession>
<evidence type="ECO:0000313" key="2">
    <source>
        <dbReference type="EMBL" id="WEK29593.1"/>
    </source>
</evidence>
<protein>
    <recommendedName>
        <fullName evidence="4">Integrase</fullName>
    </recommendedName>
</protein>
<dbReference type="EMBL" id="CP119325">
    <property type="protein sequence ID" value="WEK29593.1"/>
    <property type="molecule type" value="Genomic_DNA"/>
</dbReference>
<evidence type="ECO:0000256" key="1">
    <source>
        <dbReference type="SAM" id="MobiDB-lite"/>
    </source>
</evidence>
<feature type="region of interest" description="Disordered" evidence="1">
    <location>
        <begin position="1"/>
        <end position="29"/>
    </location>
</feature>
<name>A0AAJ5WH53_9PSED</name>
<feature type="compositionally biased region" description="Polar residues" evidence="1">
    <location>
        <begin position="8"/>
        <end position="17"/>
    </location>
</feature>
<evidence type="ECO:0008006" key="4">
    <source>
        <dbReference type="Google" id="ProtNLM"/>
    </source>
</evidence>
<reference evidence="2" key="1">
    <citation type="submission" date="2023-03" db="EMBL/GenBank/DDBJ databases">
        <title>Andean soil-derived lignocellulolytic bacterial consortium as a source of novel taxa and putative plastic-active enzymes.</title>
        <authorList>
            <person name="Diaz-Garcia L."/>
            <person name="Chuvochina M."/>
            <person name="Feuerriegel G."/>
            <person name="Bunk B."/>
            <person name="Sproer C."/>
            <person name="Streit W.R."/>
            <person name="Rodriguez L.M."/>
            <person name="Overmann J."/>
            <person name="Jimenez D.J."/>
        </authorList>
    </citation>
    <scope>NUCLEOTIDE SEQUENCE</scope>
    <source>
        <strain evidence="2">MAG 876</strain>
    </source>
</reference>
<proteinExistence type="predicted"/>
<gene>
    <name evidence="2" type="ORF">P0Y58_22275</name>
</gene>
<evidence type="ECO:0000313" key="3">
    <source>
        <dbReference type="Proteomes" id="UP001216329"/>
    </source>
</evidence>
<sequence>MTAFNKLQIDSQQTVSNREGDSSKKPTLPTVLTRSGKSVTCSYVLSPNYRADSALCQSLDLIFREYTPERNPTLAYTLRAGIQHLLDYVNLFNKGQPAPLRVNSLSDLSVEVFVGFINYILDQGTPLASVVALKGAIQGFARETGKIPLIQLPKIPNGKRQGRPPLSPEGFDTLEKALLAHVEKIREKLEFRKLAEAALPYTAQEIMDSVKPPATKHNIFAWYRHFLSNDPAPSTRFGEELLKKRLKESDDPELRAAGEKKYYFSAFKEIYDRDISNFAFGSYKNPFAIGFSSWKIDYPRAIKTLLNYGFPFEYDLKDITENYKSSGVNSVHEDCPVKLILYHAYLGHNPHATGKRGSVDDLMGLYYPTRVDMVAILIFMMFQSGWNKETTLNIDKDDFEHFMTGTVESAIKVVWSEKFRSQGKGKPFEAPKRISLPTRSDDPVSFYNLIHIARELSEPLAKYPLDRIPPAGAMKGPNYLFLHMMGWGEWCRLGRHTSSAFPNFFGLGVKHFLELYEVTEDGKRLTRTSELTGRLRPTWLLYKKKHNPIALLSMTMGHQDRDTTDIFYDNSAAAKEKRLSRLRSELEEVITLLRTKQFTGLLGKRAQADASAKLKIFHIPGKDKPLWGCANQENPDWLGSEIIASTGSKCFAIQHCIFCSQIRIFEDSLPYLMEREAHLSELLDGDTNTGSSRITAERNVIQFILDEWGDEDEIEAAARYRRYNSPLLPSDLSILEIIFESEDYNV</sequence>
<dbReference type="Proteomes" id="UP001216329">
    <property type="component" value="Chromosome"/>
</dbReference>
<organism evidence="2 3">
    <name type="scientific">Candidatus Pseudomonas phytovorans</name>
    <dbReference type="NCBI Taxonomy" id="3121377"/>
    <lineage>
        <taxon>Bacteria</taxon>
        <taxon>Pseudomonadati</taxon>
        <taxon>Pseudomonadota</taxon>
        <taxon>Gammaproteobacteria</taxon>
        <taxon>Pseudomonadales</taxon>
        <taxon>Pseudomonadaceae</taxon>
        <taxon>Pseudomonas</taxon>
    </lineage>
</organism>
<dbReference type="AlphaFoldDB" id="A0AAJ5WH53"/>